<name>A0ABD0AML7_LIMFE</name>
<gene>
    <name evidence="1" type="ORF">LF01B1_17020</name>
</gene>
<dbReference type="AlphaFoldDB" id="A0ABD0AML7"/>
<dbReference type="RefSeq" id="WP_021815906.1">
    <property type="nucleotide sequence ID" value="NZ_BJLV01000032.1"/>
</dbReference>
<organism evidence="1 2">
    <name type="scientific">Limosilactobacillus fermentum</name>
    <name type="common">Lactobacillus fermentum</name>
    <dbReference type="NCBI Taxonomy" id="1613"/>
    <lineage>
        <taxon>Bacteria</taxon>
        <taxon>Bacillati</taxon>
        <taxon>Bacillota</taxon>
        <taxon>Bacilli</taxon>
        <taxon>Lactobacillales</taxon>
        <taxon>Lactobacillaceae</taxon>
        <taxon>Limosilactobacillus</taxon>
    </lineage>
</organism>
<accession>A0ABD0AML7</accession>
<dbReference type="EMBL" id="BOLH01000020">
    <property type="protein sequence ID" value="GIC72687.1"/>
    <property type="molecule type" value="Genomic_DNA"/>
</dbReference>
<protein>
    <submittedName>
        <fullName evidence="1">Uncharacterized protein</fullName>
    </submittedName>
</protein>
<sequence length="103" mass="11744">MSSGLNDMIKKLDQMEKGAKSLEGTHSIPLSELCDQKFLSKHTSGNFSNFNDFFKAGKFGNLTFEEVPDDKWDEWVKKSTDFTSWNEMMKSATQAYVSKKLGF</sequence>
<evidence type="ECO:0000313" key="1">
    <source>
        <dbReference type="EMBL" id="GIC72687.1"/>
    </source>
</evidence>
<reference evidence="1 2" key="1">
    <citation type="submission" date="2021-01" db="EMBL/GenBank/DDBJ databases">
        <title>Development of a method for detection of lactic acid bacteria that cause putrefactive shochu mash.</title>
        <authorList>
            <person name="Takashita H."/>
            <person name="Fujihara E."/>
            <person name="Takayama K."/>
            <person name="Yamamoto H."/>
            <person name="Mizutani M."/>
            <person name="Kajiwara Y."/>
        </authorList>
    </citation>
    <scope>NUCLEOTIDE SEQUENCE [LARGE SCALE GENOMIC DNA]</scope>
    <source>
        <strain evidence="1 2">01-B1</strain>
    </source>
</reference>
<comment type="caution">
    <text evidence="1">The sequence shown here is derived from an EMBL/GenBank/DDBJ whole genome shotgun (WGS) entry which is preliminary data.</text>
</comment>
<proteinExistence type="predicted"/>
<dbReference type="Proteomes" id="UP000653631">
    <property type="component" value="Unassembled WGS sequence"/>
</dbReference>
<evidence type="ECO:0000313" key="2">
    <source>
        <dbReference type="Proteomes" id="UP000653631"/>
    </source>
</evidence>